<proteinExistence type="predicted"/>
<dbReference type="InParanoid" id="K1QSW1"/>
<dbReference type="AlphaFoldDB" id="K1QSW1"/>
<organism evidence="2">
    <name type="scientific">Magallana gigas</name>
    <name type="common">Pacific oyster</name>
    <name type="synonym">Crassostrea gigas</name>
    <dbReference type="NCBI Taxonomy" id="29159"/>
    <lineage>
        <taxon>Eukaryota</taxon>
        <taxon>Metazoa</taxon>
        <taxon>Spiralia</taxon>
        <taxon>Lophotrochozoa</taxon>
        <taxon>Mollusca</taxon>
        <taxon>Bivalvia</taxon>
        <taxon>Autobranchia</taxon>
        <taxon>Pteriomorphia</taxon>
        <taxon>Ostreida</taxon>
        <taxon>Ostreoidea</taxon>
        <taxon>Ostreidae</taxon>
        <taxon>Magallana</taxon>
    </lineage>
</organism>
<gene>
    <name evidence="2" type="ORF">CGI_10011229</name>
</gene>
<reference evidence="2" key="1">
    <citation type="journal article" date="2012" name="Nature">
        <title>The oyster genome reveals stress adaptation and complexity of shell formation.</title>
        <authorList>
            <person name="Zhang G."/>
            <person name="Fang X."/>
            <person name="Guo X."/>
            <person name="Li L."/>
            <person name="Luo R."/>
            <person name="Xu F."/>
            <person name="Yang P."/>
            <person name="Zhang L."/>
            <person name="Wang X."/>
            <person name="Qi H."/>
            <person name="Xiong Z."/>
            <person name="Que H."/>
            <person name="Xie Y."/>
            <person name="Holland P.W."/>
            <person name="Paps J."/>
            <person name="Zhu Y."/>
            <person name="Wu F."/>
            <person name="Chen Y."/>
            <person name="Wang J."/>
            <person name="Peng C."/>
            <person name="Meng J."/>
            <person name="Yang L."/>
            <person name="Liu J."/>
            <person name="Wen B."/>
            <person name="Zhang N."/>
            <person name="Huang Z."/>
            <person name="Zhu Q."/>
            <person name="Feng Y."/>
            <person name="Mount A."/>
            <person name="Hedgecock D."/>
            <person name="Xu Z."/>
            <person name="Liu Y."/>
            <person name="Domazet-Loso T."/>
            <person name="Du Y."/>
            <person name="Sun X."/>
            <person name="Zhang S."/>
            <person name="Liu B."/>
            <person name="Cheng P."/>
            <person name="Jiang X."/>
            <person name="Li J."/>
            <person name="Fan D."/>
            <person name="Wang W."/>
            <person name="Fu W."/>
            <person name="Wang T."/>
            <person name="Wang B."/>
            <person name="Zhang J."/>
            <person name="Peng Z."/>
            <person name="Li Y."/>
            <person name="Li N."/>
            <person name="Wang J."/>
            <person name="Chen M."/>
            <person name="He Y."/>
            <person name="Tan F."/>
            <person name="Song X."/>
            <person name="Zheng Q."/>
            <person name="Huang R."/>
            <person name="Yang H."/>
            <person name="Du X."/>
            <person name="Chen L."/>
            <person name="Yang M."/>
            <person name="Gaffney P.M."/>
            <person name="Wang S."/>
            <person name="Luo L."/>
            <person name="She Z."/>
            <person name="Ming Y."/>
            <person name="Huang W."/>
            <person name="Zhang S."/>
            <person name="Huang B."/>
            <person name="Zhang Y."/>
            <person name="Qu T."/>
            <person name="Ni P."/>
            <person name="Miao G."/>
            <person name="Wang J."/>
            <person name="Wang Q."/>
            <person name="Steinberg C.E."/>
            <person name="Wang H."/>
            <person name="Li N."/>
            <person name="Qian L."/>
            <person name="Zhang G."/>
            <person name="Li Y."/>
            <person name="Yang H."/>
            <person name="Liu X."/>
            <person name="Wang J."/>
            <person name="Yin Y."/>
            <person name="Wang J."/>
        </authorList>
    </citation>
    <scope>NUCLEOTIDE SEQUENCE [LARGE SCALE GENOMIC DNA]</scope>
    <source>
        <strain evidence="2">05x7-T-G4-1.051#20</strain>
    </source>
</reference>
<evidence type="ECO:0000256" key="1">
    <source>
        <dbReference type="SAM" id="MobiDB-lite"/>
    </source>
</evidence>
<sequence length="107" mass="12525">MGEEIDTDQLVDEMSPKELEEIEGARADKVSSVYKICEDYGKAKEELTRLWLNCETYSKMVNRLGGGGPKRKREEEKADEERSRKKLRDAKRELLYQSYLKMKMISD</sequence>
<feature type="compositionally biased region" description="Basic and acidic residues" evidence="1">
    <location>
        <begin position="72"/>
        <end position="83"/>
    </location>
</feature>
<dbReference type="EMBL" id="JH816889">
    <property type="protein sequence ID" value="EKC24681.1"/>
    <property type="molecule type" value="Genomic_DNA"/>
</dbReference>
<evidence type="ECO:0000313" key="2">
    <source>
        <dbReference type="EMBL" id="EKC24681.1"/>
    </source>
</evidence>
<accession>K1QSW1</accession>
<dbReference type="HOGENOM" id="CLU_2212447_0_0_1"/>
<name>K1QSW1_MAGGI</name>
<feature type="region of interest" description="Disordered" evidence="1">
    <location>
        <begin position="63"/>
        <end position="85"/>
    </location>
</feature>
<protein>
    <submittedName>
        <fullName evidence="2">Uncharacterized protein</fullName>
    </submittedName>
</protein>